<dbReference type="Gene3D" id="1.10.8.10">
    <property type="entry name" value="DNA helicase RuvA subunit, C-terminal domain"/>
    <property type="match status" value="1"/>
</dbReference>
<dbReference type="CDD" id="cd14275">
    <property type="entry name" value="UBA_EF-Ts"/>
    <property type="match status" value="1"/>
</dbReference>
<dbReference type="GO" id="GO:0003746">
    <property type="term" value="F:translation elongation factor activity"/>
    <property type="evidence" value="ECO:0007669"/>
    <property type="project" value="UniProtKB-UniRule"/>
</dbReference>
<comment type="caution">
    <text evidence="6">The sequence shown here is derived from an EMBL/GenBank/DDBJ whole genome shotgun (WGS) entry which is preliminary data.</text>
</comment>
<dbReference type="FunFam" id="1.10.8.10:FF:000001">
    <property type="entry name" value="Elongation factor Ts"/>
    <property type="match status" value="1"/>
</dbReference>
<dbReference type="Proteomes" id="UP001224775">
    <property type="component" value="Unassembled WGS sequence"/>
</dbReference>
<keyword evidence="4" id="KW-0496">Mitochondrion</keyword>
<dbReference type="Gene3D" id="1.10.286.20">
    <property type="match status" value="1"/>
</dbReference>
<dbReference type="GO" id="GO:0005739">
    <property type="term" value="C:mitochondrion"/>
    <property type="evidence" value="ECO:0007669"/>
    <property type="project" value="UniProtKB-SubCell"/>
</dbReference>
<protein>
    <recommendedName>
        <fullName evidence="4">Elongation factor Ts, mitochondrial</fullName>
        <shortName evidence="4">EF-Ts</shortName>
        <shortName evidence="4">EF-TsMt</shortName>
    </recommendedName>
</protein>
<dbReference type="EMBL" id="JATAAI010000003">
    <property type="protein sequence ID" value="KAK1747126.1"/>
    <property type="molecule type" value="Genomic_DNA"/>
</dbReference>
<reference evidence="6" key="1">
    <citation type="submission" date="2023-06" db="EMBL/GenBank/DDBJ databases">
        <title>Survivors Of The Sea: Transcriptome response of Skeletonema marinoi to long-term dormancy.</title>
        <authorList>
            <person name="Pinder M.I.M."/>
            <person name="Kourtchenko O."/>
            <person name="Robertson E.K."/>
            <person name="Larsson T."/>
            <person name="Maumus F."/>
            <person name="Osuna-Cruz C.M."/>
            <person name="Vancaester E."/>
            <person name="Stenow R."/>
            <person name="Vandepoele K."/>
            <person name="Ploug H."/>
            <person name="Bruchert V."/>
            <person name="Godhe A."/>
            <person name="Topel M."/>
        </authorList>
    </citation>
    <scope>NUCLEOTIDE SEQUENCE</scope>
    <source>
        <strain evidence="6">R05AC</strain>
    </source>
</reference>
<keyword evidence="7" id="KW-1185">Reference proteome</keyword>
<dbReference type="PANTHER" id="PTHR11741:SF0">
    <property type="entry name" value="ELONGATION FACTOR TS, MITOCHONDRIAL"/>
    <property type="match status" value="1"/>
</dbReference>
<dbReference type="NCBIfam" id="TIGR00116">
    <property type="entry name" value="tsf"/>
    <property type="match status" value="1"/>
</dbReference>
<comment type="similarity">
    <text evidence="1 4">Belongs to the EF-Ts family.</text>
</comment>
<evidence type="ECO:0000313" key="6">
    <source>
        <dbReference type="EMBL" id="KAK1747126.1"/>
    </source>
</evidence>
<comment type="subcellular location">
    <subcellularLocation>
        <location evidence="4">Mitochondrion</location>
    </subcellularLocation>
</comment>
<dbReference type="PANTHER" id="PTHR11741">
    <property type="entry name" value="ELONGATION FACTOR TS"/>
    <property type="match status" value="1"/>
</dbReference>
<dbReference type="InterPro" id="IPR036402">
    <property type="entry name" value="EF-Ts_dimer_sf"/>
</dbReference>
<evidence type="ECO:0000256" key="3">
    <source>
        <dbReference type="ARBA" id="ARBA00022917"/>
    </source>
</evidence>
<dbReference type="SUPFAM" id="SSF46934">
    <property type="entry name" value="UBA-like"/>
    <property type="match status" value="1"/>
</dbReference>
<dbReference type="InterPro" id="IPR001816">
    <property type="entry name" value="Transl_elong_EFTs/EF1B"/>
</dbReference>
<dbReference type="GO" id="GO:0070125">
    <property type="term" value="P:mitochondrial translational elongation"/>
    <property type="evidence" value="ECO:0007669"/>
    <property type="project" value="TreeGrafter"/>
</dbReference>
<dbReference type="FunFam" id="1.10.286.20:FF:000001">
    <property type="entry name" value="Elongation factor Ts"/>
    <property type="match status" value="1"/>
</dbReference>
<dbReference type="InterPro" id="IPR009060">
    <property type="entry name" value="UBA-like_sf"/>
</dbReference>
<comment type="function">
    <text evidence="4">Associates with the EF-Tu.GDP complex and induces the exchange of GDP to GTP. It remains bound to the aminoacyl-tRNA.EF-Tu.GTP complex up to the GTP hydrolysis stage on the ribosome.</text>
</comment>
<keyword evidence="3 4" id="KW-0648">Protein biosynthesis</keyword>
<evidence type="ECO:0000256" key="2">
    <source>
        <dbReference type="ARBA" id="ARBA00022768"/>
    </source>
</evidence>
<organism evidence="6 7">
    <name type="scientific">Skeletonema marinoi</name>
    <dbReference type="NCBI Taxonomy" id="267567"/>
    <lineage>
        <taxon>Eukaryota</taxon>
        <taxon>Sar</taxon>
        <taxon>Stramenopiles</taxon>
        <taxon>Ochrophyta</taxon>
        <taxon>Bacillariophyta</taxon>
        <taxon>Coscinodiscophyceae</taxon>
        <taxon>Thalassiosirophycidae</taxon>
        <taxon>Thalassiosirales</taxon>
        <taxon>Skeletonemataceae</taxon>
        <taxon>Skeletonema</taxon>
        <taxon>Skeletonema marinoi-dohrnii complex</taxon>
    </lineage>
</organism>
<evidence type="ECO:0000313" key="7">
    <source>
        <dbReference type="Proteomes" id="UP001224775"/>
    </source>
</evidence>
<dbReference type="AlphaFoldDB" id="A0AAD8YIE3"/>
<gene>
    <name evidence="6" type="ORF">QTG54_002470</name>
</gene>
<dbReference type="SUPFAM" id="SSF54713">
    <property type="entry name" value="Elongation factor Ts (EF-Ts), dimerisation domain"/>
    <property type="match status" value="1"/>
</dbReference>
<feature type="domain" description="Translation elongation factor EFTs/EF1B dimerisation" evidence="5">
    <location>
        <begin position="132"/>
        <end position="349"/>
    </location>
</feature>
<evidence type="ECO:0000256" key="4">
    <source>
        <dbReference type="HAMAP-Rule" id="MF_03135"/>
    </source>
</evidence>
<accession>A0AAD8YIE3</accession>
<keyword evidence="2 4" id="KW-0251">Elongation factor</keyword>
<sequence>MFLSRAGLRSCGARIATSNTRCASVLAPTTPSAPTAAEATPLHNNNNKINYIQSFSTAAKPSTAQLVKQLREMTGAPMMECKKALSTPEVDHDLEKAQEWLRKYGSAKASSKVAGREALEGLVGVKIEGDRASIIKVKSETDFASRSETFSTFVQEIADAATAGDVNGDVDIGAFMASAKDSKGQVLSETLNDAILAIRENIQVDSMVIMKASSDKSVLAGYVHGRAPNSSCGSAAAVVELEVTSDAGSEKAEEAAKKLAMHVVAAKPTYLNPESVPEDVVNKEKEILLEKMTGTNKPPEIMEKIIAGQMRKFYEGICLTEQSHMVEEGNPKVSKAMKSLGLEVKNYTLIGMSK</sequence>
<dbReference type="Gene3D" id="3.30.479.20">
    <property type="entry name" value="Elongation factor Ts, dimerisation domain"/>
    <property type="match status" value="2"/>
</dbReference>
<proteinExistence type="inferred from homology"/>
<evidence type="ECO:0000256" key="1">
    <source>
        <dbReference type="ARBA" id="ARBA00005532"/>
    </source>
</evidence>
<name>A0AAD8YIE3_9STRA</name>
<dbReference type="Pfam" id="PF00889">
    <property type="entry name" value="EF_TS"/>
    <property type="match status" value="1"/>
</dbReference>
<evidence type="ECO:0000259" key="5">
    <source>
        <dbReference type="Pfam" id="PF00889"/>
    </source>
</evidence>
<dbReference type="InterPro" id="IPR014039">
    <property type="entry name" value="Transl_elong_EFTs/EF1B_dimer"/>
</dbReference>
<dbReference type="HAMAP" id="MF_00050">
    <property type="entry name" value="EF_Ts"/>
    <property type="match status" value="1"/>
</dbReference>